<protein>
    <submittedName>
        <fullName evidence="1">Uncharacterized protein</fullName>
    </submittedName>
</protein>
<keyword evidence="2" id="KW-1185">Reference proteome</keyword>
<dbReference type="HOGENOM" id="CLU_2918654_0_0_9"/>
<accession>E8LBV6</accession>
<evidence type="ECO:0000313" key="1">
    <source>
        <dbReference type="EMBL" id="EFY05696.1"/>
    </source>
</evidence>
<dbReference type="AlphaFoldDB" id="E8LBV6"/>
<organism evidence="1 2">
    <name type="scientific">Phascolarctobacterium succinatutens YIT 12067</name>
    <dbReference type="NCBI Taxonomy" id="626939"/>
    <lineage>
        <taxon>Bacteria</taxon>
        <taxon>Bacillati</taxon>
        <taxon>Bacillota</taxon>
        <taxon>Negativicutes</taxon>
        <taxon>Acidaminococcales</taxon>
        <taxon>Acidaminococcaceae</taxon>
        <taxon>Phascolarctobacterium</taxon>
    </lineage>
</organism>
<proteinExistence type="predicted"/>
<evidence type="ECO:0000313" key="2">
    <source>
        <dbReference type="Proteomes" id="UP000004923"/>
    </source>
</evidence>
<comment type="caution">
    <text evidence="1">The sequence shown here is derived from an EMBL/GenBank/DDBJ whole genome shotgun (WGS) entry which is preliminary data.</text>
</comment>
<reference evidence="1 2" key="1">
    <citation type="submission" date="2011-01" db="EMBL/GenBank/DDBJ databases">
        <authorList>
            <person name="Weinstock G."/>
            <person name="Sodergren E."/>
            <person name="Clifton S."/>
            <person name="Fulton L."/>
            <person name="Fulton B."/>
            <person name="Courtney L."/>
            <person name="Fronick C."/>
            <person name="Harrison M."/>
            <person name="Strong C."/>
            <person name="Farmer C."/>
            <person name="Delahaunty K."/>
            <person name="Markovic C."/>
            <person name="Hall O."/>
            <person name="Minx P."/>
            <person name="Tomlinson C."/>
            <person name="Mitreva M."/>
            <person name="Hou S."/>
            <person name="Chen J."/>
            <person name="Wollam A."/>
            <person name="Pepin K.H."/>
            <person name="Johnson M."/>
            <person name="Bhonagiri V."/>
            <person name="Zhang X."/>
            <person name="Suruliraj S."/>
            <person name="Warren W."/>
            <person name="Chinwalla A."/>
            <person name="Mardis E.R."/>
            <person name="Wilson R.K."/>
        </authorList>
    </citation>
    <scope>NUCLEOTIDE SEQUENCE [LARGE SCALE GENOMIC DNA]</scope>
    <source>
        <strain evidence="1 2">YIT 12067</strain>
    </source>
</reference>
<sequence length="61" mass="6936">MAELVNDTRFVASVTKREIEKVELSSLATEQGARKRINKTQFVASVAPRETECRIILEEDK</sequence>
<name>E8LBV6_9FIRM</name>
<gene>
    <name evidence="1" type="ORF">HMPREF9443_00319</name>
</gene>
<dbReference type="Proteomes" id="UP000004923">
    <property type="component" value="Unassembled WGS sequence"/>
</dbReference>
<dbReference type="EMBL" id="AEVN01000010">
    <property type="protein sequence ID" value="EFY05696.1"/>
    <property type="molecule type" value="Genomic_DNA"/>
</dbReference>